<dbReference type="Gene3D" id="1.25.40.20">
    <property type="entry name" value="Ankyrin repeat-containing domain"/>
    <property type="match status" value="9"/>
</dbReference>
<dbReference type="Pfam" id="PF12796">
    <property type="entry name" value="Ank_2"/>
    <property type="match status" value="7"/>
</dbReference>
<evidence type="ECO:0000256" key="2">
    <source>
        <dbReference type="ARBA" id="ARBA00023043"/>
    </source>
</evidence>
<dbReference type="GO" id="GO:0000976">
    <property type="term" value="F:transcription cis-regulatory region binding"/>
    <property type="evidence" value="ECO:0007669"/>
    <property type="project" value="TreeGrafter"/>
</dbReference>
<feature type="repeat" description="ANK" evidence="3">
    <location>
        <begin position="907"/>
        <end position="939"/>
    </location>
</feature>
<dbReference type="PANTHER" id="PTHR24193:SF121">
    <property type="entry name" value="ADA2A-CONTAINING COMPLEX COMPONENT 3, ISOFORM D"/>
    <property type="match status" value="1"/>
</dbReference>
<feature type="domain" description="Novel STAND NTPase 3" evidence="4">
    <location>
        <begin position="20"/>
        <end position="155"/>
    </location>
</feature>
<feature type="repeat" description="ANK" evidence="3">
    <location>
        <begin position="682"/>
        <end position="714"/>
    </location>
</feature>
<dbReference type="InterPro" id="IPR050663">
    <property type="entry name" value="Ankyrin-SOCS_Box"/>
</dbReference>
<reference evidence="5" key="1">
    <citation type="submission" date="2018-11" db="EMBL/GenBank/DDBJ databases">
        <authorList>
            <person name="Alioto T."/>
            <person name="Alioto T."/>
        </authorList>
    </citation>
    <scope>NUCLEOTIDE SEQUENCE</scope>
</reference>
<dbReference type="Pfam" id="PF00023">
    <property type="entry name" value="Ank"/>
    <property type="match status" value="2"/>
</dbReference>
<dbReference type="PRINTS" id="PR01415">
    <property type="entry name" value="ANKYRIN"/>
</dbReference>
<dbReference type="PANTHER" id="PTHR24193">
    <property type="entry name" value="ANKYRIN REPEAT PROTEIN"/>
    <property type="match status" value="1"/>
</dbReference>
<proteinExistence type="predicted"/>
<dbReference type="InterPro" id="IPR027417">
    <property type="entry name" value="P-loop_NTPase"/>
</dbReference>
<feature type="repeat" description="ANK" evidence="3">
    <location>
        <begin position="578"/>
        <end position="610"/>
    </location>
</feature>
<feature type="repeat" description="ANK" evidence="3">
    <location>
        <begin position="1073"/>
        <end position="1105"/>
    </location>
</feature>
<gene>
    <name evidence="5" type="ORF">MGAL_10B006798</name>
</gene>
<feature type="repeat" description="ANK" evidence="3">
    <location>
        <begin position="941"/>
        <end position="973"/>
    </location>
</feature>
<feature type="repeat" description="ANK" evidence="3">
    <location>
        <begin position="874"/>
        <end position="906"/>
    </location>
</feature>
<dbReference type="PROSITE" id="PS50297">
    <property type="entry name" value="ANK_REP_REGION"/>
    <property type="match status" value="15"/>
</dbReference>
<dbReference type="SMART" id="SM00248">
    <property type="entry name" value="ANK"/>
    <property type="match status" value="24"/>
</dbReference>
<protein>
    <recommendedName>
        <fullName evidence="4">Novel STAND NTPase 3 domain-containing protein</fullName>
    </recommendedName>
</protein>
<keyword evidence="1" id="KW-0677">Repeat</keyword>
<feature type="repeat" description="ANK" evidence="3">
    <location>
        <begin position="611"/>
        <end position="643"/>
    </location>
</feature>
<dbReference type="InterPro" id="IPR049050">
    <property type="entry name" value="nSTAND3"/>
</dbReference>
<feature type="repeat" description="ANK" evidence="3">
    <location>
        <begin position="783"/>
        <end position="815"/>
    </location>
</feature>
<name>A0A8B6BSG4_MYTGA</name>
<dbReference type="Pfam" id="PF13637">
    <property type="entry name" value="Ank_4"/>
    <property type="match status" value="1"/>
</dbReference>
<dbReference type="OrthoDB" id="6133762at2759"/>
<dbReference type="GO" id="GO:0005634">
    <property type="term" value="C:nucleus"/>
    <property type="evidence" value="ECO:0007669"/>
    <property type="project" value="TreeGrafter"/>
</dbReference>
<sequence length="1280" mass="140672">MERRIHKLVLKEWKDKDEKFVKTPPSEYVSNILRTENIVTVTGQPGIGKSATIHHVALSMQRGYFKYAIIPCKNPSDILTHYKDGAYQIFVIDDVCGKYVINQYDVEEWTKYIDYIDKILKEGKTKLLATLRLQVFQETQFKRISIFSKNVCDLSSKAFLLPLKIKFKIAKAYLPEIVVKEICQSLDRYDYLPLLCLLYSQNSNTNALKYFENPFLMYTKELDEMHVQMNKTKLCALLLLVVFDGCIFERTIREEKFRQTLELIFDSCNVMRGTPTDSVIHELNTLLGTYLELRVSQKKDEVESTNFAYHAVHDKMFDFLCCYFGGKFQKCILQFSDDNIICCRMQLKSLHLPENREVFEIMIEKDNEQAYFDRIVDMLSKGKIFDIVCNRQMPYEVYRTKLISQLQLLTNDKIKTLLNAQDKNEKTLAYLVCLKGYTDLVQFILERTADINADHFSTYPPLVGACERGDDIIVQLLISKGANVNKSDVSKHSPLIMALKGCHNSDIHGDGSTNKNHSLIIDLLIENGALMDNLEEFYQSLFIQKNVSPLIGASSLGKLCMVKRFIQRGDSLDETDAREFTPLHWAIYNCHHNTAKYLIDIGSNIHVIEQDGRNAFMLACYSGCTEIVEYLLSKEFNVNEENDRGWTPLLYAINGMGESGNSAKTVTFLTDIGANERFCNKDGVSPLMLSCKHGSYKITESILKKHKNMDTNDADVNGITALMYASMHGHTDICNLLISKKANIHAVDKFEWTCLMWACFMGYESTAELFISAGLEINKKDILGNTALLLASQCGNTKILCLLISNGANASVVNTNGSTAIILALKNGNISTANFLITKGAHVTEKEKVKTSDTILSVADDHITASALNPADKNINTALKVAAVEGNTETASLLLRKGIDVNVIDNDRNTALLLAIMGGHSETVDLLIRNEADINNPDVNVGNSALLFVAGAGHKDTVDLLITKGADINTADKNGNTALLLAARSGNTDTVVLLLTIGADLSNADKYGNTALILAAGRSHTDTVDLIIAKGADINAANNDGNTAFLLAAERGHTETVDLLLTKGADMNAANNNRNTAFLLAAERGHTDTVDLLLTKGADLNAAFRDGYTAFLLAASFGKTETVDLLLTKGADVNAADKVGRTALILAITGAAELGHTKTVDLLLTKGADVNAADKVGRTALILAITGGHSETVDLLLTKGADVNAADEDGDTSLLIAAELGHTKTVDLLLTKEADVNAADKVGKTALILAITGGHSETVDLLLTKGADVNAADEDETLLS</sequence>
<feature type="repeat" description="ANK" evidence="3">
    <location>
        <begin position="717"/>
        <end position="749"/>
    </location>
</feature>
<feature type="repeat" description="ANK" evidence="3">
    <location>
        <begin position="1106"/>
        <end position="1138"/>
    </location>
</feature>
<feature type="repeat" description="ANK" evidence="3">
    <location>
        <begin position="1176"/>
        <end position="1208"/>
    </location>
</feature>
<feature type="repeat" description="ANK" evidence="3">
    <location>
        <begin position="1242"/>
        <end position="1274"/>
    </location>
</feature>
<evidence type="ECO:0000256" key="1">
    <source>
        <dbReference type="ARBA" id="ARBA00022737"/>
    </source>
</evidence>
<dbReference type="InterPro" id="IPR002110">
    <property type="entry name" value="Ankyrin_rpt"/>
</dbReference>
<accession>A0A8B6BSG4</accession>
<organism evidence="5 6">
    <name type="scientific">Mytilus galloprovincialis</name>
    <name type="common">Mediterranean mussel</name>
    <dbReference type="NCBI Taxonomy" id="29158"/>
    <lineage>
        <taxon>Eukaryota</taxon>
        <taxon>Metazoa</taxon>
        <taxon>Spiralia</taxon>
        <taxon>Lophotrochozoa</taxon>
        <taxon>Mollusca</taxon>
        <taxon>Bivalvia</taxon>
        <taxon>Autobranchia</taxon>
        <taxon>Pteriomorphia</taxon>
        <taxon>Mytilida</taxon>
        <taxon>Mytiloidea</taxon>
        <taxon>Mytilidae</taxon>
        <taxon>Mytilinae</taxon>
        <taxon>Mytilus</taxon>
    </lineage>
</organism>
<feature type="repeat" description="ANK" evidence="3">
    <location>
        <begin position="457"/>
        <end position="489"/>
    </location>
</feature>
<dbReference type="GO" id="GO:0045944">
    <property type="term" value="P:positive regulation of transcription by RNA polymerase II"/>
    <property type="evidence" value="ECO:0007669"/>
    <property type="project" value="TreeGrafter"/>
</dbReference>
<feature type="repeat" description="ANK" evidence="3">
    <location>
        <begin position="974"/>
        <end position="1006"/>
    </location>
</feature>
<keyword evidence="2 3" id="KW-0040">ANK repeat</keyword>
<comment type="caution">
    <text evidence="5">The sequence shown here is derived from an EMBL/GenBank/DDBJ whole genome shotgun (WGS) entry which is preliminary data.</text>
</comment>
<dbReference type="SUPFAM" id="SSF52540">
    <property type="entry name" value="P-loop containing nucleoside triphosphate hydrolases"/>
    <property type="match status" value="1"/>
</dbReference>
<feature type="repeat" description="ANK" evidence="3">
    <location>
        <begin position="1007"/>
        <end position="1039"/>
    </location>
</feature>
<dbReference type="AlphaFoldDB" id="A0A8B6BSG4"/>
<dbReference type="SUPFAM" id="SSF48403">
    <property type="entry name" value="Ankyrin repeat"/>
    <property type="match status" value="4"/>
</dbReference>
<evidence type="ECO:0000259" key="4">
    <source>
        <dbReference type="Pfam" id="PF20720"/>
    </source>
</evidence>
<feature type="repeat" description="ANK" evidence="3">
    <location>
        <begin position="816"/>
        <end position="848"/>
    </location>
</feature>
<dbReference type="InterPro" id="IPR036770">
    <property type="entry name" value="Ankyrin_rpt-contain_sf"/>
</dbReference>
<dbReference type="PROSITE" id="PS50088">
    <property type="entry name" value="ANK_REPEAT"/>
    <property type="match status" value="19"/>
</dbReference>
<feature type="repeat" description="ANK" evidence="3">
    <location>
        <begin position="1040"/>
        <end position="1072"/>
    </location>
</feature>
<evidence type="ECO:0000313" key="5">
    <source>
        <dbReference type="EMBL" id="VDH94288.1"/>
    </source>
</evidence>
<dbReference type="EMBL" id="UYJE01000565">
    <property type="protein sequence ID" value="VDH94288.1"/>
    <property type="molecule type" value="Genomic_DNA"/>
</dbReference>
<keyword evidence="6" id="KW-1185">Reference proteome</keyword>
<evidence type="ECO:0000313" key="6">
    <source>
        <dbReference type="Proteomes" id="UP000596742"/>
    </source>
</evidence>
<dbReference type="Pfam" id="PF20720">
    <property type="entry name" value="nSTAND3"/>
    <property type="match status" value="1"/>
</dbReference>
<feature type="repeat" description="ANK" evidence="3">
    <location>
        <begin position="1139"/>
        <end position="1175"/>
    </location>
</feature>
<dbReference type="Proteomes" id="UP000596742">
    <property type="component" value="Unassembled WGS sequence"/>
</dbReference>
<feature type="repeat" description="ANK" evidence="3">
    <location>
        <begin position="1209"/>
        <end position="1241"/>
    </location>
</feature>
<evidence type="ECO:0000256" key="3">
    <source>
        <dbReference type="PROSITE-ProRule" id="PRU00023"/>
    </source>
</evidence>